<dbReference type="Proteomes" id="UP000288805">
    <property type="component" value="Unassembled WGS sequence"/>
</dbReference>
<feature type="region of interest" description="Disordered" evidence="1">
    <location>
        <begin position="515"/>
        <end position="572"/>
    </location>
</feature>
<proteinExistence type="predicted"/>
<reference evidence="3 4" key="1">
    <citation type="journal article" date="2018" name="PLoS Genet.">
        <title>Population sequencing reveals clonal diversity and ancestral inbreeding in the grapevine cultivar Chardonnay.</title>
        <authorList>
            <person name="Roach M.J."/>
            <person name="Johnson D.L."/>
            <person name="Bohlmann J."/>
            <person name="van Vuuren H.J."/>
            <person name="Jones S.J."/>
            <person name="Pretorius I.S."/>
            <person name="Schmidt S.A."/>
            <person name="Borneman A.R."/>
        </authorList>
    </citation>
    <scope>NUCLEOTIDE SEQUENCE [LARGE SCALE GENOMIC DNA]</scope>
    <source>
        <strain evidence="4">cv. Chardonnay</strain>
        <tissue evidence="3">Leaf</tissue>
    </source>
</reference>
<accession>A0A438IP05</accession>
<evidence type="ECO:0000313" key="3">
    <source>
        <dbReference type="EMBL" id="RVW98444.1"/>
    </source>
</evidence>
<dbReference type="AlphaFoldDB" id="A0A438IP05"/>
<protein>
    <submittedName>
        <fullName evidence="3">Retrovirus-related Pol polyprotein from transposon TNT 1-94</fullName>
    </submittedName>
</protein>
<feature type="region of interest" description="Disordered" evidence="1">
    <location>
        <begin position="398"/>
        <end position="436"/>
    </location>
</feature>
<name>A0A438IP05_VITVI</name>
<evidence type="ECO:0000259" key="2">
    <source>
        <dbReference type="Pfam" id="PF07727"/>
    </source>
</evidence>
<comment type="caution">
    <text evidence="3">The sequence shown here is derived from an EMBL/GenBank/DDBJ whole genome shotgun (WGS) entry which is preliminary data.</text>
</comment>
<gene>
    <name evidence="3" type="primary">POLX_630</name>
    <name evidence="3" type="ORF">CK203_026755</name>
</gene>
<organism evidence="3 4">
    <name type="scientific">Vitis vinifera</name>
    <name type="common">Grape</name>
    <dbReference type="NCBI Taxonomy" id="29760"/>
    <lineage>
        <taxon>Eukaryota</taxon>
        <taxon>Viridiplantae</taxon>
        <taxon>Streptophyta</taxon>
        <taxon>Embryophyta</taxon>
        <taxon>Tracheophyta</taxon>
        <taxon>Spermatophyta</taxon>
        <taxon>Magnoliopsida</taxon>
        <taxon>eudicotyledons</taxon>
        <taxon>Gunneridae</taxon>
        <taxon>Pentapetalae</taxon>
        <taxon>rosids</taxon>
        <taxon>Vitales</taxon>
        <taxon>Vitaceae</taxon>
        <taxon>Viteae</taxon>
        <taxon>Vitis</taxon>
    </lineage>
</organism>
<sequence>MQEEMNSLRKNDTYELTKLPKGRKALKNKWVFKLKKDDKKLLKYKARLVVKGFNQKQASMNPKLEQLDIKTAILHGDLDEEIFMEQPKGKENMIFKSTREQLRIHVYMFEDSLMKNQVKLKICTKICTTMPVTSPRGKCWFGVELKTFEIGIEEFKGKVRGNICERDPKFSSWIRFGGKGSFGRKEIRDYSLELHSNRAGRFLFCVVRDAENKRFSLAFPKGRGLVGGWKILASKLRSLGVSPLLWKGALLENPMPSQASPSRIEEKKNQLDKDTTTLQDCFVPRDAVWLEIEKEFLVRNEELLGKCLVGIWEGGRLPDLVSFGSWAKNSWFLEGNLWLSDVRENLLLLEFEFADEAERVSKSGLVPLASLCNSGGKKSPASPLCLPSHGLGARKLRDDEVAPSRAEGSVSTSPSSSTSPQPEKLPPPVLGSGAPALDKTVATDCLTQAYEEEMGQHLDAKAQSGLACIKTFGPGLGKAHVSAKLGNPFKPIVSGDLGQGSLRCLPCLRKGIPAPTPATNRTPQMEASSPVVETSPPHPPPSKPTILKREGGSCSGLVESMPREAEASPNPLSMMLKDGLTVVLTKAPSSDLENDVAK</sequence>
<dbReference type="Pfam" id="PF07727">
    <property type="entry name" value="RVT_2"/>
    <property type="match status" value="1"/>
</dbReference>
<feature type="domain" description="Reverse transcriptase Ty1/copia-type" evidence="2">
    <location>
        <begin position="11"/>
        <end position="57"/>
    </location>
</feature>
<feature type="compositionally biased region" description="Polar residues" evidence="1">
    <location>
        <begin position="517"/>
        <end position="527"/>
    </location>
</feature>
<feature type="compositionally biased region" description="Low complexity" evidence="1">
    <location>
        <begin position="409"/>
        <end position="420"/>
    </location>
</feature>
<dbReference type="InterPro" id="IPR013103">
    <property type="entry name" value="RVT_2"/>
</dbReference>
<evidence type="ECO:0000256" key="1">
    <source>
        <dbReference type="SAM" id="MobiDB-lite"/>
    </source>
</evidence>
<dbReference type="EMBL" id="QGNW01000093">
    <property type="protein sequence ID" value="RVW98444.1"/>
    <property type="molecule type" value="Genomic_DNA"/>
</dbReference>
<evidence type="ECO:0000313" key="4">
    <source>
        <dbReference type="Proteomes" id="UP000288805"/>
    </source>
</evidence>